<dbReference type="InterPro" id="IPR036390">
    <property type="entry name" value="WH_DNA-bd_sf"/>
</dbReference>
<sequence length="293" mass="32247">MMGEAMELRDLRAFVTLSDVLHFSQAAERLHITQSALSKQIKRLEQALGGALLARSAGATTLTPLGRALLDEARDIVRRCEQLPLTAQDVLAGNRGLLRVGFGVATNRLVPAAVARFRRERPLVNIELHDLSTHHQILALSENRLDLGFCRLPAPRGWYAMPVVQAHFVAVLPADYPPVHALDELAAYPLAMLRRDRAPSFYDNLMHYLAQSGLRFQRLHYLNDFAAGIATAAAGIAWTILPSSTLVDHPAVRVLPLTEPAACWTIGLVCPAAPTTPLLQEFCRTVAEFSEIR</sequence>
<dbReference type="PROSITE" id="PS50931">
    <property type="entry name" value="HTH_LYSR"/>
    <property type="match status" value="1"/>
</dbReference>
<evidence type="ECO:0000259" key="5">
    <source>
        <dbReference type="PROSITE" id="PS50931"/>
    </source>
</evidence>
<proteinExistence type="inferred from homology"/>
<dbReference type="Gene3D" id="3.40.190.10">
    <property type="entry name" value="Periplasmic binding protein-like II"/>
    <property type="match status" value="2"/>
</dbReference>
<evidence type="ECO:0000313" key="7">
    <source>
        <dbReference type="Proteomes" id="UP000664658"/>
    </source>
</evidence>
<gene>
    <name evidence="6" type="ORF">J2R62_09830</name>
</gene>
<dbReference type="PRINTS" id="PR00039">
    <property type="entry name" value="HTHLYSR"/>
</dbReference>
<keyword evidence="4" id="KW-0804">Transcription</keyword>
<dbReference type="AlphaFoldDB" id="A0A8I2B358"/>
<keyword evidence="2" id="KW-0805">Transcription regulation</keyword>
<evidence type="ECO:0000313" key="6">
    <source>
        <dbReference type="EMBL" id="MBO1108521.1"/>
    </source>
</evidence>
<comment type="caution">
    <text evidence="6">The sequence shown here is derived from an EMBL/GenBank/DDBJ whole genome shotgun (WGS) entry which is preliminary data.</text>
</comment>
<dbReference type="PANTHER" id="PTHR30346:SF0">
    <property type="entry name" value="HCA OPERON TRANSCRIPTIONAL ACTIVATOR HCAR"/>
    <property type="match status" value="1"/>
</dbReference>
<evidence type="ECO:0000256" key="2">
    <source>
        <dbReference type="ARBA" id="ARBA00023015"/>
    </source>
</evidence>
<dbReference type="GO" id="GO:0003677">
    <property type="term" value="F:DNA binding"/>
    <property type="evidence" value="ECO:0007669"/>
    <property type="project" value="UniProtKB-KW"/>
</dbReference>
<dbReference type="GO" id="GO:0032993">
    <property type="term" value="C:protein-DNA complex"/>
    <property type="evidence" value="ECO:0007669"/>
    <property type="project" value="TreeGrafter"/>
</dbReference>
<dbReference type="GO" id="GO:0003700">
    <property type="term" value="F:DNA-binding transcription factor activity"/>
    <property type="evidence" value="ECO:0007669"/>
    <property type="project" value="InterPro"/>
</dbReference>
<dbReference type="Pfam" id="PF00126">
    <property type="entry name" value="HTH_1"/>
    <property type="match status" value="1"/>
</dbReference>
<evidence type="ECO:0000256" key="3">
    <source>
        <dbReference type="ARBA" id="ARBA00023125"/>
    </source>
</evidence>
<evidence type="ECO:0000256" key="1">
    <source>
        <dbReference type="ARBA" id="ARBA00009437"/>
    </source>
</evidence>
<accession>A0A8I2B358</accession>
<dbReference type="PANTHER" id="PTHR30346">
    <property type="entry name" value="TRANSCRIPTIONAL DUAL REGULATOR HCAR-RELATED"/>
    <property type="match status" value="1"/>
</dbReference>
<feature type="domain" description="HTH lysR-type" evidence="5">
    <location>
        <begin position="6"/>
        <end position="63"/>
    </location>
</feature>
<dbReference type="SUPFAM" id="SSF46785">
    <property type="entry name" value="Winged helix' DNA-binding domain"/>
    <property type="match status" value="1"/>
</dbReference>
<dbReference type="FunFam" id="1.10.10.10:FF:000001">
    <property type="entry name" value="LysR family transcriptional regulator"/>
    <property type="match status" value="1"/>
</dbReference>
<dbReference type="SUPFAM" id="SSF53850">
    <property type="entry name" value="Periplasmic binding protein-like II"/>
    <property type="match status" value="1"/>
</dbReference>
<dbReference type="Gene3D" id="1.10.10.10">
    <property type="entry name" value="Winged helix-like DNA-binding domain superfamily/Winged helix DNA-binding domain"/>
    <property type="match status" value="1"/>
</dbReference>
<reference evidence="6" key="1">
    <citation type="submission" date="2021-03" db="EMBL/GenBank/DDBJ databases">
        <title>Plesiomonas shigelloides zfcc0051, isolated from zebrafish feces.</title>
        <authorList>
            <person name="Vanderhoek Z."/>
            <person name="Gaulke C."/>
        </authorList>
    </citation>
    <scope>NUCLEOTIDE SEQUENCE</scope>
    <source>
        <strain evidence="6">Zfcc0051</strain>
    </source>
</reference>
<dbReference type="InterPro" id="IPR005119">
    <property type="entry name" value="LysR_subst-bd"/>
</dbReference>
<protein>
    <submittedName>
        <fullName evidence="6">LysR family transcriptional regulator</fullName>
    </submittedName>
</protein>
<evidence type="ECO:0000256" key="4">
    <source>
        <dbReference type="ARBA" id="ARBA00023163"/>
    </source>
</evidence>
<organism evidence="6 7">
    <name type="scientific">Plesiomonas shigelloides</name>
    <name type="common">Aeromonas shigelloides</name>
    <dbReference type="NCBI Taxonomy" id="703"/>
    <lineage>
        <taxon>Bacteria</taxon>
        <taxon>Pseudomonadati</taxon>
        <taxon>Pseudomonadota</taxon>
        <taxon>Gammaproteobacteria</taxon>
        <taxon>Enterobacterales</taxon>
        <taxon>Enterobacteriaceae</taxon>
        <taxon>Plesiomonas</taxon>
    </lineage>
</organism>
<dbReference type="InterPro" id="IPR000847">
    <property type="entry name" value="LysR_HTH_N"/>
</dbReference>
<dbReference type="InterPro" id="IPR036388">
    <property type="entry name" value="WH-like_DNA-bd_sf"/>
</dbReference>
<dbReference type="Proteomes" id="UP000664658">
    <property type="component" value="Unassembled WGS sequence"/>
</dbReference>
<keyword evidence="3" id="KW-0238">DNA-binding</keyword>
<name>A0A8I2B358_PLESH</name>
<dbReference type="EMBL" id="JAFNAA010000009">
    <property type="protein sequence ID" value="MBO1108521.1"/>
    <property type="molecule type" value="Genomic_DNA"/>
</dbReference>
<comment type="similarity">
    <text evidence="1">Belongs to the LysR transcriptional regulatory family.</text>
</comment>
<dbReference type="Pfam" id="PF03466">
    <property type="entry name" value="LysR_substrate"/>
    <property type="match status" value="1"/>
</dbReference>
<dbReference type="CDD" id="cd08414">
    <property type="entry name" value="PBP2_LTTR_aromatics_like"/>
    <property type="match status" value="1"/>
</dbReference>